<feature type="non-terminal residue" evidence="2">
    <location>
        <position position="1"/>
    </location>
</feature>
<name>A0A6J4IRT8_9ACTN</name>
<protein>
    <submittedName>
        <fullName evidence="2">Uncharacterized protein</fullName>
    </submittedName>
</protein>
<reference evidence="2" key="1">
    <citation type="submission" date="2020-02" db="EMBL/GenBank/DDBJ databases">
        <authorList>
            <person name="Meier V. D."/>
        </authorList>
    </citation>
    <scope>NUCLEOTIDE SEQUENCE</scope>
    <source>
        <strain evidence="2">AVDCRST_MAG57</strain>
    </source>
</reference>
<organism evidence="2">
    <name type="scientific">uncultured Blastococcus sp</name>
    <dbReference type="NCBI Taxonomy" id="217144"/>
    <lineage>
        <taxon>Bacteria</taxon>
        <taxon>Bacillati</taxon>
        <taxon>Actinomycetota</taxon>
        <taxon>Actinomycetes</taxon>
        <taxon>Geodermatophilales</taxon>
        <taxon>Geodermatophilaceae</taxon>
        <taxon>Blastococcus</taxon>
        <taxon>environmental samples</taxon>
    </lineage>
</organism>
<feature type="region of interest" description="Disordered" evidence="1">
    <location>
        <begin position="107"/>
        <end position="132"/>
    </location>
</feature>
<accession>A0A6J4IRT8</accession>
<gene>
    <name evidence="2" type="ORF">AVDCRST_MAG57-2608</name>
</gene>
<feature type="compositionally biased region" description="Gly residues" evidence="1">
    <location>
        <begin position="212"/>
        <end position="222"/>
    </location>
</feature>
<feature type="region of interest" description="Disordered" evidence="1">
    <location>
        <begin position="1"/>
        <end position="86"/>
    </location>
</feature>
<feature type="compositionally biased region" description="Gly residues" evidence="1">
    <location>
        <begin position="1"/>
        <end position="14"/>
    </location>
</feature>
<feature type="non-terminal residue" evidence="2">
    <location>
        <position position="282"/>
    </location>
</feature>
<evidence type="ECO:0000313" key="2">
    <source>
        <dbReference type="EMBL" id="CAA9260203.1"/>
    </source>
</evidence>
<proteinExistence type="predicted"/>
<evidence type="ECO:0000256" key="1">
    <source>
        <dbReference type="SAM" id="MobiDB-lite"/>
    </source>
</evidence>
<feature type="compositionally biased region" description="Basic residues" evidence="1">
    <location>
        <begin position="17"/>
        <end position="27"/>
    </location>
</feature>
<feature type="compositionally biased region" description="Basic and acidic residues" evidence="1">
    <location>
        <begin position="181"/>
        <end position="197"/>
    </location>
</feature>
<feature type="region of interest" description="Disordered" evidence="1">
    <location>
        <begin position="163"/>
        <end position="282"/>
    </location>
</feature>
<dbReference type="AlphaFoldDB" id="A0A6J4IRT8"/>
<feature type="compositionally biased region" description="Low complexity" evidence="1">
    <location>
        <begin position="270"/>
        <end position="282"/>
    </location>
</feature>
<feature type="compositionally biased region" description="Low complexity" evidence="1">
    <location>
        <begin position="56"/>
        <end position="77"/>
    </location>
</feature>
<dbReference type="EMBL" id="CADCTI010000217">
    <property type="protein sequence ID" value="CAA9260203.1"/>
    <property type="molecule type" value="Genomic_DNA"/>
</dbReference>
<sequence length="282" mass="31016">ERTGIGRLGHGFGRAGRQQRRPRAPRAHRADRLRGRAPARRLARPAAGLGRERSVGRPVRGAGDAGGAAPRQAAPVGGRPGHDRAGRLAGRRGAALAQRMVGVGRDQDEGAEEVRQVDRQGHRLPRAGHPGHPVRERRWLLQLAVAAADRRRCLRLARRALARRPGRPRADRRRRLPRLQGRHEALPEGDRPRRGTADGHPPGHPARPGRLPGQGRGAGRRGWAGDLRGDHVRPGQGHRPGRRPADDPRRTVRPLPADPGRPRHRRVRRLPPGARPLPRTDL</sequence>
<feature type="compositionally biased region" description="Basic residues" evidence="1">
    <location>
        <begin position="163"/>
        <end position="177"/>
    </location>
</feature>
<feature type="compositionally biased region" description="Basic and acidic residues" evidence="1">
    <location>
        <begin position="107"/>
        <end position="121"/>
    </location>
</feature>